<evidence type="ECO:0000256" key="2">
    <source>
        <dbReference type="ARBA" id="ARBA00023015"/>
    </source>
</evidence>
<dbReference type="SUPFAM" id="SSF46785">
    <property type="entry name" value="Winged helix' DNA-binding domain"/>
    <property type="match status" value="1"/>
</dbReference>
<dbReference type="AlphaFoldDB" id="A4BHT8"/>
<sequence length="305" mass="34305">MNNTDWQQWHFFTVIARTGSLNQAADALGVSQPTLSRHLQSLEARLGQNLFDRSTRGLTLTAFGASLMEGCQQMEQTAQALERRASGQDQALSGRVRLSVNEMIAQYYLPNILPAFMDANPQLSVEIEVTNRASSLDKRDADIAVRMFPPTQLDLIARHLYDIPLGFYASQGYLDRFGTPTTPEALLEHRIMGYDRDKQFELGAAQLGWTVRNEDFFLRTDYMPLHIALAAQDGGIVGTHKELAESLGLIEIDVGVKLPDLPVYLCCHRDVVHNRRIRLLMDYLADSLPQTKPGFLMHPLPHDRS</sequence>
<dbReference type="Gene3D" id="1.10.10.10">
    <property type="entry name" value="Winged helix-like DNA-binding domain superfamily/Winged helix DNA-binding domain"/>
    <property type="match status" value="1"/>
</dbReference>
<dbReference type="PRINTS" id="PR00039">
    <property type="entry name" value="HTHLYSR"/>
</dbReference>
<dbReference type="Pfam" id="PF03466">
    <property type="entry name" value="LysR_substrate"/>
    <property type="match status" value="1"/>
</dbReference>
<keyword evidence="3" id="KW-0238">DNA-binding</keyword>
<organism evidence="6 7">
    <name type="scientific">Reinekea blandensis MED297</name>
    <dbReference type="NCBI Taxonomy" id="314283"/>
    <lineage>
        <taxon>Bacteria</taxon>
        <taxon>Pseudomonadati</taxon>
        <taxon>Pseudomonadota</taxon>
        <taxon>Gammaproteobacteria</taxon>
        <taxon>Oceanospirillales</taxon>
        <taxon>Saccharospirillaceae</taxon>
        <taxon>Reinekea</taxon>
    </lineage>
</organism>
<dbReference type="OrthoDB" id="570111at2"/>
<name>A4BHT8_9GAMM</name>
<dbReference type="RefSeq" id="WP_008046164.1">
    <property type="nucleotide sequence ID" value="NZ_CH724152.1"/>
</dbReference>
<dbReference type="Proteomes" id="UP000005953">
    <property type="component" value="Unassembled WGS sequence"/>
</dbReference>
<gene>
    <name evidence="6" type="ORF">MED297_09391</name>
</gene>
<protein>
    <submittedName>
        <fullName evidence="6">Putative transcriptional regulator</fullName>
    </submittedName>
</protein>
<dbReference type="PANTHER" id="PTHR30537">
    <property type="entry name" value="HTH-TYPE TRANSCRIPTIONAL REGULATOR"/>
    <property type="match status" value="1"/>
</dbReference>
<evidence type="ECO:0000313" key="7">
    <source>
        <dbReference type="Proteomes" id="UP000005953"/>
    </source>
</evidence>
<dbReference type="PANTHER" id="PTHR30537:SF3">
    <property type="entry name" value="TRANSCRIPTIONAL REGULATORY PROTEIN"/>
    <property type="match status" value="1"/>
</dbReference>
<evidence type="ECO:0000259" key="5">
    <source>
        <dbReference type="PROSITE" id="PS50931"/>
    </source>
</evidence>
<dbReference type="InterPro" id="IPR000847">
    <property type="entry name" value="LysR_HTH_N"/>
</dbReference>
<dbReference type="InterPro" id="IPR058163">
    <property type="entry name" value="LysR-type_TF_proteobact-type"/>
</dbReference>
<dbReference type="InterPro" id="IPR036390">
    <property type="entry name" value="WH_DNA-bd_sf"/>
</dbReference>
<feature type="domain" description="HTH lysR-type" evidence="5">
    <location>
        <begin position="4"/>
        <end position="61"/>
    </location>
</feature>
<dbReference type="GO" id="GO:0003700">
    <property type="term" value="F:DNA-binding transcription factor activity"/>
    <property type="evidence" value="ECO:0007669"/>
    <property type="project" value="InterPro"/>
</dbReference>
<comment type="caution">
    <text evidence="6">The sequence shown here is derived from an EMBL/GenBank/DDBJ whole genome shotgun (WGS) entry which is preliminary data.</text>
</comment>
<dbReference type="Pfam" id="PF00126">
    <property type="entry name" value="HTH_1"/>
    <property type="match status" value="1"/>
</dbReference>
<keyword evidence="2" id="KW-0805">Transcription regulation</keyword>
<evidence type="ECO:0000256" key="4">
    <source>
        <dbReference type="ARBA" id="ARBA00023163"/>
    </source>
</evidence>
<evidence type="ECO:0000313" key="6">
    <source>
        <dbReference type="EMBL" id="EAR08343.1"/>
    </source>
</evidence>
<dbReference type="STRING" id="314283.MED297_09391"/>
<evidence type="ECO:0000256" key="1">
    <source>
        <dbReference type="ARBA" id="ARBA00009437"/>
    </source>
</evidence>
<dbReference type="SUPFAM" id="SSF53850">
    <property type="entry name" value="Periplasmic binding protein-like II"/>
    <property type="match status" value="1"/>
</dbReference>
<dbReference type="GO" id="GO:0006351">
    <property type="term" value="P:DNA-templated transcription"/>
    <property type="evidence" value="ECO:0007669"/>
    <property type="project" value="TreeGrafter"/>
</dbReference>
<dbReference type="InterPro" id="IPR005119">
    <property type="entry name" value="LysR_subst-bd"/>
</dbReference>
<accession>A4BHT8</accession>
<dbReference type="EMBL" id="AAOE01000022">
    <property type="protein sequence ID" value="EAR08343.1"/>
    <property type="molecule type" value="Genomic_DNA"/>
</dbReference>
<evidence type="ECO:0000256" key="3">
    <source>
        <dbReference type="ARBA" id="ARBA00023125"/>
    </source>
</evidence>
<dbReference type="PROSITE" id="PS50931">
    <property type="entry name" value="HTH_LYSR"/>
    <property type="match status" value="1"/>
</dbReference>
<proteinExistence type="inferred from homology"/>
<dbReference type="HOGENOM" id="CLU_039613_2_0_6"/>
<dbReference type="Gene3D" id="3.40.190.290">
    <property type="match status" value="1"/>
</dbReference>
<keyword evidence="4" id="KW-0804">Transcription</keyword>
<reference evidence="6 7" key="1">
    <citation type="submission" date="2006-02" db="EMBL/GenBank/DDBJ databases">
        <authorList>
            <person name="Pinhassi J."/>
            <person name="Pedros-Alio C."/>
            <person name="Ferriera S."/>
            <person name="Johnson J."/>
            <person name="Kravitz S."/>
            <person name="Halpern A."/>
            <person name="Remington K."/>
            <person name="Beeson K."/>
            <person name="Tran B."/>
            <person name="Rogers Y.-H."/>
            <person name="Friedman R."/>
            <person name="Venter J.C."/>
        </authorList>
    </citation>
    <scope>NUCLEOTIDE SEQUENCE [LARGE SCALE GENOMIC DNA]</scope>
    <source>
        <strain evidence="6 7">MED297</strain>
    </source>
</reference>
<comment type="similarity">
    <text evidence="1">Belongs to the LysR transcriptional regulatory family.</text>
</comment>
<dbReference type="GO" id="GO:0043565">
    <property type="term" value="F:sequence-specific DNA binding"/>
    <property type="evidence" value="ECO:0007669"/>
    <property type="project" value="TreeGrafter"/>
</dbReference>
<keyword evidence="7" id="KW-1185">Reference proteome</keyword>
<dbReference type="FunFam" id="1.10.10.10:FF:000001">
    <property type="entry name" value="LysR family transcriptional regulator"/>
    <property type="match status" value="1"/>
</dbReference>
<dbReference type="InterPro" id="IPR036388">
    <property type="entry name" value="WH-like_DNA-bd_sf"/>
</dbReference>